<sequence length="253" mass="28814">PGLESITFTGKMHSMPRLARPVFPSWDPDWMHLLALLHEHLLYRPGCKAPWLNKTKLIEGLPEKVSSLTGDPRDHTEDQDEPVVNAISHAHLWHSTENILKRETYCSVIVDSLMRLYKSQMLKHPSLTRQIYAQNSISSGAQANAKNPLPPIVPREEVEAENHECNVYDVNDDTGFLESYLYPYPHTQYLWAKMILSAFGNVLTQARFLYGNDPKVLEQPVVIQSMGTHGRVFLVLQLNTTDLAFEEDLKNLA</sequence>
<comment type="caution">
    <text evidence="1">The sequence shown here is derived from an EMBL/GenBank/DDBJ whole genome shotgun (WGS) entry which is preliminary data.</text>
</comment>
<dbReference type="PANTHER" id="PTHR15889">
    <property type="entry name" value="MITOCHONDRIAL RIBOSOMAL PROTEIN L37"/>
    <property type="match status" value="1"/>
</dbReference>
<evidence type="ECO:0000313" key="1">
    <source>
        <dbReference type="EMBL" id="KAB0363627.1"/>
    </source>
</evidence>
<organism evidence="1 2">
    <name type="scientific">Muntiacus muntjak</name>
    <name type="common">Barking deer</name>
    <name type="synonym">Indian muntjac</name>
    <dbReference type="NCBI Taxonomy" id="9888"/>
    <lineage>
        <taxon>Eukaryota</taxon>
        <taxon>Metazoa</taxon>
        <taxon>Chordata</taxon>
        <taxon>Craniata</taxon>
        <taxon>Vertebrata</taxon>
        <taxon>Euteleostomi</taxon>
        <taxon>Mammalia</taxon>
        <taxon>Eutheria</taxon>
        <taxon>Laurasiatheria</taxon>
        <taxon>Artiodactyla</taxon>
        <taxon>Ruminantia</taxon>
        <taxon>Pecora</taxon>
        <taxon>Cervidae</taxon>
        <taxon>Muntiacinae</taxon>
        <taxon>Muntiacus</taxon>
    </lineage>
</organism>
<name>A0A5N3WRU6_MUNMU</name>
<dbReference type="AlphaFoldDB" id="A0A5N3WRU6"/>
<evidence type="ECO:0000313" key="2">
    <source>
        <dbReference type="Proteomes" id="UP000326458"/>
    </source>
</evidence>
<feature type="non-terminal residue" evidence="1">
    <location>
        <position position="1"/>
    </location>
</feature>
<dbReference type="EMBL" id="VCEA01000001">
    <property type="protein sequence ID" value="KAB0363627.1"/>
    <property type="molecule type" value="Genomic_DNA"/>
</dbReference>
<dbReference type="InterPro" id="IPR052482">
    <property type="entry name" value="mtLSU_mL37"/>
</dbReference>
<dbReference type="GO" id="GO:0005739">
    <property type="term" value="C:mitochondrion"/>
    <property type="evidence" value="ECO:0007669"/>
    <property type="project" value="TreeGrafter"/>
</dbReference>
<gene>
    <name evidence="1" type="ORF">FD754_007783</name>
</gene>
<proteinExistence type="predicted"/>
<protein>
    <submittedName>
        <fullName evidence="1">Uncharacterized protein</fullName>
    </submittedName>
</protein>
<dbReference type="PANTHER" id="PTHR15889:SF2">
    <property type="entry name" value="LARGE RIBOSOMAL SUBUNIT PROTEIN ML37"/>
    <property type="match status" value="1"/>
</dbReference>
<keyword evidence="2" id="KW-1185">Reference proteome</keyword>
<reference evidence="1 2" key="1">
    <citation type="submission" date="2019-06" db="EMBL/GenBank/DDBJ databases">
        <title>Discovery of a novel chromosome fission-fusion reversal in muntjac.</title>
        <authorList>
            <person name="Mudd A.B."/>
            <person name="Bredeson J.V."/>
            <person name="Baum R."/>
            <person name="Hockemeyer D."/>
            <person name="Rokhsar D.S."/>
        </authorList>
    </citation>
    <scope>NUCLEOTIDE SEQUENCE [LARGE SCALE GENOMIC DNA]</scope>
    <source>
        <strain evidence="1">UTSW_UCB_Mm</strain>
        <tissue evidence="1">Fibroblast cell line</tissue>
    </source>
</reference>
<accession>A0A5N3WRU6</accession>
<dbReference type="Proteomes" id="UP000326458">
    <property type="component" value="Unassembled WGS sequence"/>
</dbReference>